<dbReference type="GO" id="GO:0004519">
    <property type="term" value="F:endonuclease activity"/>
    <property type="evidence" value="ECO:0007669"/>
    <property type="project" value="UniProtKB-KW"/>
</dbReference>
<feature type="non-terminal residue" evidence="1">
    <location>
        <position position="158"/>
    </location>
</feature>
<feature type="non-terminal residue" evidence="1">
    <location>
        <position position="1"/>
    </location>
</feature>
<reference evidence="1" key="1">
    <citation type="submission" date="2004-01" db="EMBL/GenBank/DDBJ databases">
        <title>Characterization of the insertion sites of marY1, the gypsy-type retrotransposon from the ectomycorrhizal basidiomycete Tricholoma matsutake strain Y1, in the genome the fungus based on the inter-retrotransposon amplified polymorphism analysis.</title>
        <authorList>
            <person name="Murata H."/>
        </authorList>
    </citation>
    <scope>NUCLEOTIDE SEQUENCE</scope>
</reference>
<keyword evidence="1" id="KW-0255">Endonuclease</keyword>
<accession>Q6BDL9</accession>
<dbReference type="EMBL" id="AB160887">
    <property type="protein sequence ID" value="BAD32662.1"/>
    <property type="molecule type" value="Genomic_DNA"/>
</dbReference>
<dbReference type="AlphaFoldDB" id="Q6BDL9"/>
<keyword evidence="1" id="KW-0540">Nuclease</keyword>
<keyword evidence="1" id="KW-0378">Hydrolase</keyword>
<sequence length="158" mass="17094">FTYTGHQQGILRVFSSDFRLLGVSPIPVICSIILTLDFPLLEAEVALIVENSPLRPEIVNALPKIGRYRVDDASQSSTDSLHTVPDSLAFTVSPFLPNAPPSDMDTSECLDALESDVSVRGLGGCPGCFSYFLCSSHIFPHLNRIPAAAMAAGSMRRR</sequence>
<protein>
    <submittedName>
        <fullName evidence="1">Endonuclease</fullName>
    </submittedName>
</protein>
<organism evidence="1">
    <name type="scientific">Tricholoma matsutake</name>
    <name type="common">Matsutake mushroom</name>
    <name type="synonym">Tricholoma nauseosum</name>
    <dbReference type="NCBI Taxonomy" id="40145"/>
    <lineage>
        <taxon>Eukaryota</taxon>
        <taxon>Fungi</taxon>
        <taxon>Dikarya</taxon>
        <taxon>Basidiomycota</taxon>
        <taxon>Agaricomycotina</taxon>
        <taxon>Agaricomycetes</taxon>
        <taxon>Agaricomycetidae</taxon>
        <taxon>Agaricales</taxon>
        <taxon>Tricholomatineae</taxon>
        <taxon>Tricholomataceae</taxon>
        <taxon>Tricholoma</taxon>
    </lineage>
</organism>
<evidence type="ECO:0000313" key="1">
    <source>
        <dbReference type="EMBL" id="BAD32662.1"/>
    </source>
</evidence>
<proteinExistence type="predicted"/>
<name>Q6BDL9_TRIMT</name>